<protein>
    <submittedName>
        <fullName evidence="1">RHS repeat-associated core domain protein</fullName>
    </submittedName>
</protein>
<evidence type="ECO:0000313" key="1">
    <source>
        <dbReference type="EMBL" id="EHB40810.1"/>
    </source>
</evidence>
<sequence>MLLTGIFVLMFTQPDPANLVGGINLYLYGHNPLGWVDSLGLEVYELRAGKDGTYDVYEWGNPNPVGQVDLKKGDVWKIGETSNHRTRTDGTIVQNRYP</sequence>
<reference evidence="1 2" key="1">
    <citation type="submission" date="2011-09" db="EMBL/GenBank/DDBJ databases">
        <authorList>
            <person name="McClelland M."/>
            <person name="Clifton S."/>
            <person name="Porwollik S."/>
            <person name="Cheng P."/>
            <person name="Wollam A."/>
            <person name="Wang C."/>
            <person name="Pepin K."/>
            <person name="Bhonagiri V."/>
            <person name="Fulton R."/>
            <person name="Fulton L.F."/>
            <person name="Delehaunty K."/>
            <person name="Fronick C."/>
            <person name="O'Laughlin M."/>
            <person name="Godfrey J."/>
            <person name="Waligorski J."/>
            <person name="Appelbaum E."/>
            <person name="Farmer C."/>
            <person name="Strong C."/>
            <person name="Tomlinson C."/>
            <person name="Hou S."/>
            <person name="Minx P."/>
            <person name="Warren W."/>
            <person name="Wilson R.K."/>
        </authorList>
    </citation>
    <scope>NUCLEOTIDE SEQUENCE [LARGE SCALE GENOMIC DNA]</scope>
    <source>
        <strain evidence="2">SARB 27</strain>
    </source>
</reference>
<dbReference type="AlphaFoldDB" id="A0A6C8G4S3"/>
<evidence type="ECO:0000313" key="2">
    <source>
        <dbReference type="Proteomes" id="UP000004564"/>
    </source>
</evidence>
<dbReference type="Gene3D" id="2.180.10.10">
    <property type="entry name" value="RHS repeat-associated core"/>
    <property type="match status" value="1"/>
</dbReference>
<comment type="caution">
    <text evidence="1">The sequence shown here is derived from an EMBL/GenBank/DDBJ whole genome shotgun (WGS) entry which is preliminary data.</text>
</comment>
<dbReference type="EMBL" id="AFYI01000002">
    <property type="protein sequence ID" value="EHB40810.1"/>
    <property type="molecule type" value="Genomic_DNA"/>
</dbReference>
<accession>A0A6C8G4S3</accession>
<dbReference type="Proteomes" id="UP000004564">
    <property type="component" value="Chromosome"/>
</dbReference>
<name>A0A6C8G4S3_SALIN</name>
<organism evidence="1 2">
    <name type="scientific">Salmonella enterica subsp. enterica serovar Infantis str. SARB27</name>
    <dbReference type="NCBI Taxonomy" id="596155"/>
    <lineage>
        <taxon>Bacteria</taxon>
        <taxon>Pseudomonadati</taxon>
        <taxon>Pseudomonadota</taxon>
        <taxon>Gammaproteobacteria</taxon>
        <taxon>Enterobacterales</taxon>
        <taxon>Enterobacteriaceae</taxon>
        <taxon>Salmonella</taxon>
    </lineage>
</organism>
<proteinExistence type="predicted"/>
<gene>
    <name evidence="1" type="ORF">SEENIN0B_00645</name>
</gene>